<dbReference type="EMBL" id="FOWC01000005">
    <property type="protein sequence ID" value="SFP39253.1"/>
    <property type="molecule type" value="Genomic_DNA"/>
</dbReference>
<dbReference type="RefSeq" id="WP_244194797.1">
    <property type="nucleotide sequence ID" value="NZ_FOWC01000005.1"/>
</dbReference>
<name>A0A1I5PYV5_9PSEU</name>
<dbReference type="Pfam" id="PF05762">
    <property type="entry name" value="VWA_CoxE"/>
    <property type="match status" value="1"/>
</dbReference>
<accession>A0A1I5PYV5</accession>
<dbReference type="PANTHER" id="PTHR39338">
    <property type="entry name" value="BLL5662 PROTEIN-RELATED"/>
    <property type="match status" value="1"/>
</dbReference>
<dbReference type="PANTHER" id="PTHR39338:SF6">
    <property type="entry name" value="BLL5662 PROTEIN"/>
    <property type="match status" value="1"/>
</dbReference>
<sequence length="385" mass="42799">MAEDAGSATGAGFTRTLVGFGRELRRAGLPVGTGDIMTYGAAGALLNPADLVDLYWAGRTTLVTRREHLPVYDVTFRRYFLDEPDEPEDPPPFSVQQRAEANATLQLPDPEHGPEGTPEDERQARMGLVASAATTARHRSFADCTPEELAVLRRIMRGIRLVPPRRRSRRTRPARAGRTPDLRRVVRSAVRRHGEPGELAWRARRLRARPLILILDVSGSMADYSRALLQFAHGTSRSARKVEVFCFGTRLTRITRQLDRRRPDDALRAAAERVVDWEGGTRIGDSLAAFVRDWGRRGMSRGGIVVICSDGLDRGSPEHLDGALRKLTRLSHRIVWLNPHKGDHGEDWVPSSLGMMVAAPYIDELLSGHDLASLEKLAAVLPRLR</sequence>
<protein>
    <recommendedName>
        <fullName evidence="3">VWA domain-containing protein</fullName>
    </recommendedName>
</protein>
<proteinExistence type="predicted"/>
<gene>
    <name evidence="1" type="ORF">SAMN05421854_105133</name>
</gene>
<dbReference type="Gene3D" id="3.40.50.410">
    <property type="entry name" value="von Willebrand factor, type A domain"/>
    <property type="match status" value="1"/>
</dbReference>
<dbReference type="CDD" id="cd00198">
    <property type="entry name" value="vWFA"/>
    <property type="match status" value="1"/>
</dbReference>
<dbReference type="InterPro" id="IPR008912">
    <property type="entry name" value="Uncharacterised_CoxE"/>
</dbReference>
<dbReference type="InterPro" id="IPR011195">
    <property type="entry name" value="UCP010256"/>
</dbReference>
<dbReference type="SUPFAM" id="SSF53300">
    <property type="entry name" value="vWA-like"/>
    <property type="match status" value="1"/>
</dbReference>
<dbReference type="PIRSF" id="PIRSF010256">
    <property type="entry name" value="CoxE_vWa"/>
    <property type="match status" value="1"/>
</dbReference>
<evidence type="ECO:0000313" key="2">
    <source>
        <dbReference type="Proteomes" id="UP000199137"/>
    </source>
</evidence>
<dbReference type="InterPro" id="IPR036465">
    <property type="entry name" value="vWFA_dom_sf"/>
</dbReference>
<organism evidence="1 2">
    <name type="scientific">Amycolatopsis rubida</name>
    <dbReference type="NCBI Taxonomy" id="112413"/>
    <lineage>
        <taxon>Bacteria</taxon>
        <taxon>Bacillati</taxon>
        <taxon>Actinomycetota</taxon>
        <taxon>Actinomycetes</taxon>
        <taxon>Pseudonocardiales</taxon>
        <taxon>Pseudonocardiaceae</taxon>
        <taxon>Amycolatopsis</taxon>
    </lineage>
</organism>
<dbReference type="STRING" id="112413.SAMN05421854_105133"/>
<dbReference type="Proteomes" id="UP000199137">
    <property type="component" value="Unassembled WGS sequence"/>
</dbReference>
<reference evidence="1 2" key="1">
    <citation type="submission" date="2016-10" db="EMBL/GenBank/DDBJ databases">
        <authorList>
            <person name="de Groot N.N."/>
        </authorList>
    </citation>
    <scope>NUCLEOTIDE SEQUENCE [LARGE SCALE GENOMIC DNA]</scope>
    <source>
        <strain evidence="1 2">DSM 44637</strain>
    </source>
</reference>
<evidence type="ECO:0000313" key="1">
    <source>
        <dbReference type="EMBL" id="SFP39253.1"/>
    </source>
</evidence>
<evidence type="ECO:0008006" key="3">
    <source>
        <dbReference type="Google" id="ProtNLM"/>
    </source>
</evidence>
<dbReference type="AlphaFoldDB" id="A0A1I5PYV5"/>